<evidence type="ECO:0000256" key="6">
    <source>
        <dbReference type="HAMAP-Rule" id="MF_00040"/>
    </source>
</evidence>
<evidence type="ECO:0000256" key="7">
    <source>
        <dbReference type="SAM" id="Coils"/>
    </source>
</evidence>
<comment type="function">
    <text evidence="5 6">Responsible for the release of ribosomes from messenger RNA at the termination of protein biosynthesis. May increase the efficiency of translation by recycling ribosomes from one round of translation to another.</text>
</comment>
<accession>A0A117MKX6</accession>
<evidence type="ECO:0000256" key="3">
    <source>
        <dbReference type="ARBA" id="ARBA00022490"/>
    </source>
</evidence>
<keyword evidence="10" id="KW-1185">Reference proteome</keyword>
<evidence type="ECO:0000256" key="1">
    <source>
        <dbReference type="ARBA" id="ARBA00004496"/>
    </source>
</evidence>
<dbReference type="PANTHER" id="PTHR20982:SF3">
    <property type="entry name" value="MITOCHONDRIAL RIBOSOME RECYCLING FACTOR PSEUDO 1"/>
    <property type="match status" value="1"/>
</dbReference>
<evidence type="ECO:0000313" key="10">
    <source>
        <dbReference type="Proteomes" id="UP000053937"/>
    </source>
</evidence>
<dbReference type="Gene3D" id="3.30.1360.40">
    <property type="match status" value="1"/>
</dbReference>
<dbReference type="PANTHER" id="PTHR20982">
    <property type="entry name" value="RIBOSOME RECYCLING FACTOR"/>
    <property type="match status" value="1"/>
</dbReference>
<keyword evidence="3 6" id="KW-0963">Cytoplasm</keyword>
<sequence>MKVKEVAQKIEPKMKKTIEAFQHEIASIRTGKATTTLLDRVKVEAYGQLMPLKQVGNIGVMDVHTLIVQVWDKSMVSATERAIRDANLGLNPSADGQNIRVSIPPLTEERRKEFVKLTKKFGEDSKVSLRNLRRDMIHDIEKLEKDKAISEDDKNRGKKEADDLLHKFEKQLSDLIAHKEKEIMEV</sequence>
<dbReference type="GO" id="GO:0043023">
    <property type="term" value="F:ribosomal large subunit binding"/>
    <property type="evidence" value="ECO:0007669"/>
    <property type="project" value="TreeGrafter"/>
</dbReference>
<keyword evidence="7" id="KW-0175">Coiled coil</keyword>
<organism evidence="9 10">
    <name type="scientific">Chlorobium limicola</name>
    <dbReference type="NCBI Taxonomy" id="1092"/>
    <lineage>
        <taxon>Bacteria</taxon>
        <taxon>Pseudomonadati</taxon>
        <taxon>Chlorobiota</taxon>
        <taxon>Chlorobiia</taxon>
        <taxon>Chlorobiales</taxon>
        <taxon>Chlorobiaceae</taxon>
        <taxon>Chlorobium/Pelodictyon group</taxon>
        <taxon>Chlorobium</taxon>
    </lineage>
</organism>
<dbReference type="FunFam" id="1.10.132.20:FF:000001">
    <property type="entry name" value="Ribosome-recycling factor"/>
    <property type="match status" value="1"/>
</dbReference>
<feature type="domain" description="Ribosome recycling factor" evidence="8">
    <location>
        <begin position="21"/>
        <end position="184"/>
    </location>
</feature>
<evidence type="ECO:0000256" key="4">
    <source>
        <dbReference type="ARBA" id="ARBA00022917"/>
    </source>
</evidence>
<evidence type="ECO:0000313" key="9">
    <source>
        <dbReference type="EMBL" id="KUL23005.1"/>
    </source>
</evidence>
<dbReference type="Proteomes" id="UP000053937">
    <property type="component" value="Unassembled WGS sequence"/>
</dbReference>
<dbReference type="EMBL" id="LMBR01000187">
    <property type="protein sequence ID" value="KUL23005.1"/>
    <property type="molecule type" value="Genomic_DNA"/>
</dbReference>
<evidence type="ECO:0000259" key="8">
    <source>
        <dbReference type="Pfam" id="PF01765"/>
    </source>
</evidence>
<gene>
    <name evidence="6" type="primary">frr</name>
    <name evidence="9" type="ORF">ASB62_07385</name>
</gene>
<proteinExistence type="inferred from homology"/>
<dbReference type="GO" id="GO:0005737">
    <property type="term" value="C:cytoplasm"/>
    <property type="evidence" value="ECO:0007669"/>
    <property type="project" value="UniProtKB-SubCell"/>
</dbReference>
<dbReference type="InterPro" id="IPR036191">
    <property type="entry name" value="RRF_sf"/>
</dbReference>
<name>A0A117MKX6_CHLLI</name>
<evidence type="ECO:0000256" key="2">
    <source>
        <dbReference type="ARBA" id="ARBA00005912"/>
    </source>
</evidence>
<evidence type="ECO:0000256" key="5">
    <source>
        <dbReference type="ARBA" id="ARBA00025050"/>
    </source>
</evidence>
<dbReference type="CDD" id="cd00520">
    <property type="entry name" value="RRF"/>
    <property type="match status" value="1"/>
</dbReference>
<dbReference type="InterPro" id="IPR023584">
    <property type="entry name" value="Ribosome_recyc_fac_dom"/>
</dbReference>
<comment type="subcellular location">
    <subcellularLocation>
        <location evidence="1 6">Cytoplasm</location>
    </subcellularLocation>
</comment>
<reference evidence="9 10" key="1">
    <citation type="submission" date="2015-10" db="EMBL/GenBank/DDBJ databases">
        <title>Draft Genome Sequence of Chlorobium limicola strain Frasassi Growing under Artificial Lighting in the Frasassi Cave System.</title>
        <authorList>
            <person name="Mansor M."/>
            <person name="Macalady J."/>
        </authorList>
    </citation>
    <scope>NUCLEOTIDE SEQUENCE [LARGE SCALE GENOMIC DNA]</scope>
    <source>
        <strain evidence="9 10">Frasassi</strain>
    </source>
</reference>
<dbReference type="AlphaFoldDB" id="A0A117MKX6"/>
<comment type="caution">
    <text evidence="9">The sequence shown here is derived from an EMBL/GenBank/DDBJ whole genome shotgun (WGS) entry which is preliminary data.</text>
</comment>
<dbReference type="RefSeq" id="WP_059139276.1">
    <property type="nucleotide sequence ID" value="NZ_LMBR01000187.1"/>
</dbReference>
<protein>
    <recommendedName>
        <fullName evidence="6">Ribosome-recycling factor</fullName>
        <shortName evidence="6">RRF</shortName>
    </recommendedName>
    <alternativeName>
        <fullName evidence="6">Ribosome-releasing factor</fullName>
    </alternativeName>
</protein>
<feature type="coiled-coil region" evidence="7">
    <location>
        <begin position="126"/>
        <end position="160"/>
    </location>
</feature>
<dbReference type="Gene3D" id="1.10.132.20">
    <property type="entry name" value="Ribosome-recycling factor"/>
    <property type="match status" value="1"/>
</dbReference>
<dbReference type="HAMAP" id="MF_00040">
    <property type="entry name" value="RRF"/>
    <property type="match status" value="1"/>
</dbReference>
<dbReference type="SUPFAM" id="SSF55194">
    <property type="entry name" value="Ribosome recycling factor, RRF"/>
    <property type="match status" value="1"/>
</dbReference>
<comment type="similarity">
    <text evidence="2 6">Belongs to the RRF family.</text>
</comment>
<dbReference type="InterPro" id="IPR002661">
    <property type="entry name" value="Ribosome_recyc_fac"/>
</dbReference>
<dbReference type="OrthoDB" id="9804006at2"/>
<dbReference type="Pfam" id="PF01765">
    <property type="entry name" value="RRF"/>
    <property type="match status" value="1"/>
</dbReference>
<dbReference type="NCBIfam" id="TIGR00496">
    <property type="entry name" value="frr"/>
    <property type="match status" value="1"/>
</dbReference>
<dbReference type="GO" id="GO:0006415">
    <property type="term" value="P:translational termination"/>
    <property type="evidence" value="ECO:0007669"/>
    <property type="project" value="UniProtKB-UniRule"/>
</dbReference>
<keyword evidence="4 6" id="KW-0648">Protein biosynthesis</keyword>
<dbReference type="FunFam" id="3.30.1360.40:FF:000001">
    <property type="entry name" value="Ribosome-recycling factor"/>
    <property type="match status" value="1"/>
</dbReference>